<dbReference type="EMBL" id="VSSQ01092855">
    <property type="protein sequence ID" value="MPN37928.1"/>
    <property type="molecule type" value="Genomic_DNA"/>
</dbReference>
<name>A0A645HFW7_9ZZZZ</name>
<protein>
    <submittedName>
        <fullName evidence="1">Uncharacterized protein</fullName>
    </submittedName>
</protein>
<comment type="caution">
    <text evidence="1">The sequence shown here is derived from an EMBL/GenBank/DDBJ whole genome shotgun (WGS) entry which is preliminary data.</text>
</comment>
<dbReference type="AlphaFoldDB" id="A0A645HFW7"/>
<reference evidence="1" key="1">
    <citation type="submission" date="2019-08" db="EMBL/GenBank/DDBJ databases">
        <authorList>
            <person name="Kucharzyk K."/>
            <person name="Murdoch R.W."/>
            <person name="Higgins S."/>
            <person name="Loffler F."/>
        </authorList>
    </citation>
    <scope>NUCLEOTIDE SEQUENCE</scope>
</reference>
<proteinExistence type="predicted"/>
<accession>A0A645HFW7</accession>
<sequence>MGDIRPAQLVEFPVGSAENSAELRVHRHDIPKITDHRHTDGSLHKNGFKQATAGFKFPADLFKFDIFYQYSIQGDNQQEHENHFNNRVEHIGKHRAVKMSRRVIHSQCRDNFPRLRINNRHQRRNPSTPTVRCGLTDKGLAL</sequence>
<organism evidence="1">
    <name type="scientific">bioreactor metagenome</name>
    <dbReference type="NCBI Taxonomy" id="1076179"/>
    <lineage>
        <taxon>unclassified sequences</taxon>
        <taxon>metagenomes</taxon>
        <taxon>ecological metagenomes</taxon>
    </lineage>
</organism>
<evidence type="ECO:0000313" key="1">
    <source>
        <dbReference type="EMBL" id="MPN37928.1"/>
    </source>
</evidence>
<gene>
    <name evidence="1" type="ORF">SDC9_185449</name>
</gene>